<accession>A0A4S8KWW1</accession>
<evidence type="ECO:0008006" key="6">
    <source>
        <dbReference type="Google" id="ProtNLM"/>
    </source>
</evidence>
<proteinExistence type="inferred from homology"/>
<dbReference type="AlphaFoldDB" id="A0A4S8KWW1"/>
<evidence type="ECO:0000256" key="1">
    <source>
        <dbReference type="ARBA" id="ARBA00007992"/>
    </source>
</evidence>
<evidence type="ECO:0000256" key="3">
    <source>
        <dbReference type="ARBA" id="ARBA00023033"/>
    </source>
</evidence>
<keyword evidence="2" id="KW-0560">Oxidoreductase</keyword>
<dbReference type="GO" id="GO:0004497">
    <property type="term" value="F:monooxygenase activity"/>
    <property type="evidence" value="ECO:0007669"/>
    <property type="project" value="UniProtKB-KW"/>
</dbReference>
<dbReference type="Proteomes" id="UP000297245">
    <property type="component" value="Unassembled WGS sequence"/>
</dbReference>
<dbReference type="OrthoDB" id="9993796at2759"/>
<evidence type="ECO:0000313" key="5">
    <source>
        <dbReference type="Proteomes" id="UP000297245"/>
    </source>
</evidence>
<name>A0A4S8KWW1_DENBC</name>
<dbReference type="PANTHER" id="PTHR13789:SF172">
    <property type="entry name" value="HYDROXYLASE, PUTATIVE (AFU_ORTHOLOGUE AFUA_1G12410)-RELATED"/>
    <property type="match status" value="1"/>
</dbReference>
<gene>
    <name evidence="4" type="ORF">K435DRAFT_874512</name>
</gene>
<dbReference type="PANTHER" id="PTHR13789">
    <property type="entry name" value="MONOOXYGENASE"/>
    <property type="match status" value="1"/>
</dbReference>
<dbReference type="SUPFAM" id="SSF51905">
    <property type="entry name" value="FAD/NAD(P)-binding domain"/>
    <property type="match status" value="1"/>
</dbReference>
<sequence length="110" mass="12103">MPHQSQGTCQAIEDAAALGIFFSNKYKFTQDVTAGLKLYQAIRKPRASRVQAASARAMENLNERIGFTSLTPHDATLAAAEGKLTVNEMNTYDMHGHIAALVETLYKDQM</sequence>
<organism evidence="4 5">
    <name type="scientific">Dendrothele bispora (strain CBS 962.96)</name>
    <dbReference type="NCBI Taxonomy" id="1314807"/>
    <lineage>
        <taxon>Eukaryota</taxon>
        <taxon>Fungi</taxon>
        <taxon>Dikarya</taxon>
        <taxon>Basidiomycota</taxon>
        <taxon>Agaricomycotina</taxon>
        <taxon>Agaricomycetes</taxon>
        <taxon>Agaricomycetidae</taxon>
        <taxon>Agaricales</taxon>
        <taxon>Agaricales incertae sedis</taxon>
        <taxon>Dendrothele</taxon>
    </lineage>
</organism>
<dbReference type="Gene3D" id="3.50.50.60">
    <property type="entry name" value="FAD/NAD(P)-binding domain"/>
    <property type="match status" value="1"/>
</dbReference>
<evidence type="ECO:0000256" key="2">
    <source>
        <dbReference type="ARBA" id="ARBA00023002"/>
    </source>
</evidence>
<evidence type="ECO:0000313" key="4">
    <source>
        <dbReference type="EMBL" id="THU80311.1"/>
    </source>
</evidence>
<comment type="similarity">
    <text evidence="1">Belongs to the paxM FAD-dependent monooxygenase family.</text>
</comment>
<reference evidence="4 5" key="1">
    <citation type="journal article" date="2019" name="Nat. Ecol. Evol.">
        <title>Megaphylogeny resolves global patterns of mushroom evolution.</title>
        <authorList>
            <person name="Varga T."/>
            <person name="Krizsan K."/>
            <person name="Foldi C."/>
            <person name="Dima B."/>
            <person name="Sanchez-Garcia M."/>
            <person name="Sanchez-Ramirez S."/>
            <person name="Szollosi G.J."/>
            <person name="Szarkandi J.G."/>
            <person name="Papp V."/>
            <person name="Albert L."/>
            <person name="Andreopoulos W."/>
            <person name="Angelini C."/>
            <person name="Antonin V."/>
            <person name="Barry K.W."/>
            <person name="Bougher N.L."/>
            <person name="Buchanan P."/>
            <person name="Buyck B."/>
            <person name="Bense V."/>
            <person name="Catcheside P."/>
            <person name="Chovatia M."/>
            <person name="Cooper J."/>
            <person name="Damon W."/>
            <person name="Desjardin D."/>
            <person name="Finy P."/>
            <person name="Geml J."/>
            <person name="Haridas S."/>
            <person name="Hughes K."/>
            <person name="Justo A."/>
            <person name="Karasinski D."/>
            <person name="Kautmanova I."/>
            <person name="Kiss B."/>
            <person name="Kocsube S."/>
            <person name="Kotiranta H."/>
            <person name="LaButti K.M."/>
            <person name="Lechner B.E."/>
            <person name="Liimatainen K."/>
            <person name="Lipzen A."/>
            <person name="Lukacs Z."/>
            <person name="Mihaltcheva S."/>
            <person name="Morgado L.N."/>
            <person name="Niskanen T."/>
            <person name="Noordeloos M.E."/>
            <person name="Ohm R.A."/>
            <person name="Ortiz-Santana B."/>
            <person name="Ovrebo C."/>
            <person name="Racz N."/>
            <person name="Riley R."/>
            <person name="Savchenko A."/>
            <person name="Shiryaev A."/>
            <person name="Soop K."/>
            <person name="Spirin V."/>
            <person name="Szebenyi C."/>
            <person name="Tomsovsky M."/>
            <person name="Tulloss R.E."/>
            <person name="Uehling J."/>
            <person name="Grigoriev I.V."/>
            <person name="Vagvolgyi C."/>
            <person name="Papp T."/>
            <person name="Martin F.M."/>
            <person name="Miettinen O."/>
            <person name="Hibbett D.S."/>
            <person name="Nagy L.G."/>
        </authorList>
    </citation>
    <scope>NUCLEOTIDE SEQUENCE [LARGE SCALE GENOMIC DNA]</scope>
    <source>
        <strain evidence="4 5">CBS 962.96</strain>
    </source>
</reference>
<protein>
    <recommendedName>
        <fullName evidence="6">FAD-binding domain-containing protein</fullName>
    </recommendedName>
</protein>
<keyword evidence="5" id="KW-1185">Reference proteome</keyword>
<keyword evidence="3" id="KW-0503">Monooxygenase</keyword>
<dbReference type="InterPro" id="IPR050493">
    <property type="entry name" value="FAD-dep_Monooxygenase_BioMet"/>
</dbReference>
<dbReference type="InterPro" id="IPR036188">
    <property type="entry name" value="FAD/NAD-bd_sf"/>
</dbReference>
<dbReference type="EMBL" id="ML179917">
    <property type="protein sequence ID" value="THU80311.1"/>
    <property type="molecule type" value="Genomic_DNA"/>
</dbReference>